<evidence type="ECO:0000313" key="2">
    <source>
        <dbReference type="WBParaSite" id="RSKR_0000891600.1"/>
    </source>
</evidence>
<organism evidence="1 2">
    <name type="scientific">Rhabditophanes sp. KR3021</name>
    <dbReference type="NCBI Taxonomy" id="114890"/>
    <lineage>
        <taxon>Eukaryota</taxon>
        <taxon>Metazoa</taxon>
        <taxon>Ecdysozoa</taxon>
        <taxon>Nematoda</taxon>
        <taxon>Chromadorea</taxon>
        <taxon>Rhabditida</taxon>
        <taxon>Tylenchina</taxon>
        <taxon>Panagrolaimomorpha</taxon>
        <taxon>Strongyloidoidea</taxon>
        <taxon>Alloionematidae</taxon>
        <taxon>Rhabditophanes</taxon>
    </lineage>
</organism>
<dbReference type="Proteomes" id="UP000095286">
    <property type="component" value="Unplaced"/>
</dbReference>
<reference evidence="2" key="1">
    <citation type="submission" date="2016-11" db="UniProtKB">
        <authorList>
            <consortium name="WormBaseParasite"/>
        </authorList>
    </citation>
    <scope>IDENTIFICATION</scope>
    <source>
        <strain evidence="2">KR3021</strain>
    </source>
</reference>
<dbReference type="WBParaSite" id="RSKR_0000891600.1">
    <property type="protein sequence ID" value="RSKR_0000891600.1"/>
    <property type="gene ID" value="RSKR_0000891600"/>
</dbReference>
<evidence type="ECO:0000313" key="1">
    <source>
        <dbReference type="Proteomes" id="UP000095286"/>
    </source>
</evidence>
<proteinExistence type="predicted"/>
<name>A0AC35U9A6_9BILA</name>
<accession>A0AC35U9A6</accession>
<protein>
    <submittedName>
        <fullName evidence="2">Protein kinase domain-containing protein</fullName>
    </submittedName>
</protein>
<sequence length="328" mass="37756">MTLSGETITSTDKLIKSLNVPSSEYVARYNNVMQQIGKIKTSEREFEDVTLNDLVHVSDIGAGMFGTVMKMQFVPTKEYFAVKHIILDEKNNDLRRIIMECYVLLDFSCHENIITCYGVLKKDTGLYLCMELMNSCLETLIKQHYKMGLEEKFVGKFTVNIVDGLDYLKENYIMHRDIKPSNLLLDQHGVIKICDFGISGILVNTVINTSNETGSVKYMAPERIDTKDPYDYRADIWSVGITVYEMINGFTPYDKEGSTFAVFATIKKGKEPRFVKDQVSPELEDFTHRCLTSLPANRPTYKILKEHLFIKESRKAQVRMEDLFNYMK</sequence>